<dbReference type="RefSeq" id="XP_039245915.1">
    <property type="nucleotide sequence ID" value="XM_039389981.1"/>
</dbReference>
<evidence type="ECO:0000313" key="3">
    <source>
        <dbReference type="RefSeq" id="XP_039245915.1"/>
    </source>
</evidence>
<evidence type="ECO:0000313" key="2">
    <source>
        <dbReference type="Proteomes" id="UP000504627"/>
    </source>
</evidence>
<gene>
    <name evidence="3" type="primary">LOC120324985</name>
</gene>
<reference evidence="3" key="1">
    <citation type="submission" date="2025-08" db="UniProtKB">
        <authorList>
            <consortium name="RefSeq"/>
        </authorList>
    </citation>
    <scope>IDENTIFICATION</scope>
    <source>
        <tissue evidence="3">Muscle</tissue>
    </source>
</reference>
<sequence length="307" mass="32268">MCQINAIQGVNVARALRSALPSAFGRLEHGTGKPRIRVKTRDCASPSRRDARKGTAACGRCQQARRAQTAPGAAQRSPPGLAVAFSPLSRFPRCRDSPPTVVTTPRCRDYPPLSPPRGTNDRETPSGCVTSGTGRITLAPRAPDPSAAVTARALTGNSRPPRAVPASDWLAGFEWQGRPAAVPAMLCGERAAAPPRPCVPAVSPGTEFIGLSRMNKPAGNRGVRLPNPHGPGIIINRAEGHGGSLLPGGCAKQDEDKSICRDTNPIFLASVSQASTGTAVVEEAELLLRLLPTHGVWPLILCHGYNC</sequence>
<dbReference type="InParanoid" id="A0A7R5KZD9"/>
<accession>A0A7R5KZD9</accession>
<keyword evidence="2" id="KW-1185">Reference proteome</keyword>
<dbReference type="Proteomes" id="UP000504627">
    <property type="component" value="Unplaced"/>
</dbReference>
<evidence type="ECO:0000256" key="1">
    <source>
        <dbReference type="SAM" id="MobiDB-lite"/>
    </source>
</evidence>
<name>A0A7R5KZD9_9PASS</name>
<proteinExistence type="predicted"/>
<dbReference type="AlphaFoldDB" id="A0A7R5KZD9"/>
<dbReference type="GeneID" id="120324985"/>
<protein>
    <submittedName>
        <fullName evidence="3">Uncharacterized protein LOC120324985</fullName>
    </submittedName>
</protein>
<organism evidence="2 3">
    <name type="scientific">Pipra filicauda</name>
    <name type="common">Wire-tailed manakin</name>
    <dbReference type="NCBI Taxonomy" id="649802"/>
    <lineage>
        <taxon>Eukaryota</taxon>
        <taxon>Metazoa</taxon>
        <taxon>Chordata</taxon>
        <taxon>Craniata</taxon>
        <taxon>Vertebrata</taxon>
        <taxon>Euteleostomi</taxon>
        <taxon>Archelosauria</taxon>
        <taxon>Archosauria</taxon>
        <taxon>Dinosauria</taxon>
        <taxon>Saurischia</taxon>
        <taxon>Theropoda</taxon>
        <taxon>Coelurosauria</taxon>
        <taxon>Aves</taxon>
        <taxon>Neognathae</taxon>
        <taxon>Neoaves</taxon>
        <taxon>Telluraves</taxon>
        <taxon>Australaves</taxon>
        <taxon>Passeriformes</taxon>
        <taxon>Pipridae</taxon>
        <taxon>Pipra</taxon>
    </lineage>
</organism>
<feature type="region of interest" description="Disordered" evidence="1">
    <location>
        <begin position="94"/>
        <end position="128"/>
    </location>
</feature>